<proteinExistence type="predicted"/>
<sequence>MEKIFPVNIIRLPDNTAGLVLPTELSGLSEDERVKRVKAVLESAKATIEQVLSNLGSANCSYAKSF</sequence>
<dbReference type="Proteomes" id="UP000178684">
    <property type="component" value="Unassembled WGS sequence"/>
</dbReference>
<evidence type="ECO:0000313" key="1">
    <source>
        <dbReference type="EMBL" id="OGF82235.1"/>
    </source>
</evidence>
<protein>
    <submittedName>
        <fullName evidence="1">Uncharacterized protein</fullName>
    </submittedName>
</protein>
<comment type="caution">
    <text evidence="1">The sequence shown here is derived from an EMBL/GenBank/DDBJ whole genome shotgun (WGS) entry which is preliminary data.</text>
</comment>
<evidence type="ECO:0000313" key="2">
    <source>
        <dbReference type="Proteomes" id="UP000178684"/>
    </source>
</evidence>
<name>A0A1F5X2T9_9BACT</name>
<dbReference type="EMBL" id="MFIE01000026">
    <property type="protein sequence ID" value="OGF82235.1"/>
    <property type="molecule type" value="Genomic_DNA"/>
</dbReference>
<organism evidence="1 2">
    <name type="scientific">Candidatus Giovannonibacteria bacterium RIFCSPLOWO2_01_FULL_46_13</name>
    <dbReference type="NCBI Taxonomy" id="1798352"/>
    <lineage>
        <taxon>Bacteria</taxon>
        <taxon>Candidatus Giovannoniibacteriota</taxon>
    </lineage>
</organism>
<reference evidence="1 2" key="1">
    <citation type="journal article" date="2016" name="Nat. Commun.">
        <title>Thousands of microbial genomes shed light on interconnected biogeochemical processes in an aquifer system.</title>
        <authorList>
            <person name="Anantharaman K."/>
            <person name="Brown C.T."/>
            <person name="Hug L.A."/>
            <person name="Sharon I."/>
            <person name="Castelle C.J."/>
            <person name="Probst A.J."/>
            <person name="Thomas B.C."/>
            <person name="Singh A."/>
            <person name="Wilkins M.J."/>
            <person name="Karaoz U."/>
            <person name="Brodie E.L."/>
            <person name="Williams K.H."/>
            <person name="Hubbard S.S."/>
            <person name="Banfield J.F."/>
        </authorList>
    </citation>
    <scope>NUCLEOTIDE SEQUENCE [LARGE SCALE GENOMIC DNA]</scope>
</reference>
<gene>
    <name evidence="1" type="ORF">A3B18_01010</name>
</gene>
<dbReference type="AlphaFoldDB" id="A0A1F5X2T9"/>
<accession>A0A1F5X2T9</accession>